<keyword evidence="2" id="KW-0813">Transport</keyword>
<comment type="caution">
    <text evidence="11">The sequence shown here is derived from an EMBL/GenBank/DDBJ whole genome shotgun (WGS) entry which is preliminary data.</text>
</comment>
<feature type="transmembrane region" description="Helical" evidence="10">
    <location>
        <begin position="173"/>
        <end position="194"/>
    </location>
</feature>
<feature type="transmembrane region" description="Helical" evidence="10">
    <location>
        <begin position="322"/>
        <end position="347"/>
    </location>
</feature>
<dbReference type="PANTHER" id="PTHR43298">
    <property type="entry name" value="MULTIDRUG RESISTANCE PROTEIN NORM-RELATED"/>
    <property type="match status" value="1"/>
</dbReference>
<evidence type="ECO:0000256" key="2">
    <source>
        <dbReference type="ARBA" id="ARBA00022448"/>
    </source>
</evidence>
<keyword evidence="7" id="KW-0406">Ion transport</keyword>
<dbReference type="RefSeq" id="WP_354011136.1">
    <property type="nucleotide sequence ID" value="NZ_JBEWTA010000001.1"/>
</dbReference>
<dbReference type="PIRSF" id="PIRSF006603">
    <property type="entry name" value="DinF"/>
    <property type="match status" value="1"/>
</dbReference>
<evidence type="ECO:0000256" key="4">
    <source>
        <dbReference type="ARBA" id="ARBA00022475"/>
    </source>
</evidence>
<dbReference type="CDD" id="cd13131">
    <property type="entry name" value="MATE_NorM_like"/>
    <property type="match status" value="1"/>
</dbReference>
<keyword evidence="5 10" id="KW-0812">Transmembrane</keyword>
<evidence type="ECO:0000256" key="1">
    <source>
        <dbReference type="ARBA" id="ARBA00004429"/>
    </source>
</evidence>
<evidence type="ECO:0000256" key="3">
    <source>
        <dbReference type="ARBA" id="ARBA00022449"/>
    </source>
</evidence>
<evidence type="ECO:0000256" key="9">
    <source>
        <dbReference type="ARBA" id="ARBA00031636"/>
    </source>
</evidence>
<keyword evidence="12" id="KW-1185">Reference proteome</keyword>
<dbReference type="EMBL" id="JBEWTB010000002">
    <property type="protein sequence ID" value="MET4756856.1"/>
    <property type="molecule type" value="Genomic_DNA"/>
</dbReference>
<dbReference type="PANTHER" id="PTHR43298:SF2">
    <property type="entry name" value="FMN_FAD EXPORTER YEEO-RELATED"/>
    <property type="match status" value="1"/>
</dbReference>
<protein>
    <recommendedName>
        <fullName evidence="9">Multidrug-efflux transporter</fullName>
    </recommendedName>
</protein>
<evidence type="ECO:0000313" key="11">
    <source>
        <dbReference type="EMBL" id="MET4756856.1"/>
    </source>
</evidence>
<evidence type="ECO:0000256" key="7">
    <source>
        <dbReference type="ARBA" id="ARBA00023065"/>
    </source>
</evidence>
<feature type="transmembrane region" description="Helical" evidence="10">
    <location>
        <begin position="200"/>
        <end position="222"/>
    </location>
</feature>
<accession>A0ABV2SHZ6</accession>
<feature type="transmembrane region" description="Helical" evidence="10">
    <location>
        <begin position="399"/>
        <end position="418"/>
    </location>
</feature>
<name>A0ABV2SHZ6_9GAMM</name>
<evidence type="ECO:0000256" key="10">
    <source>
        <dbReference type="SAM" id="Phobius"/>
    </source>
</evidence>
<feature type="transmembrane region" description="Helical" evidence="10">
    <location>
        <begin position="23"/>
        <end position="43"/>
    </location>
</feature>
<keyword evidence="8 10" id="KW-0472">Membrane</keyword>
<dbReference type="Proteomes" id="UP001549366">
    <property type="component" value="Unassembled WGS sequence"/>
</dbReference>
<dbReference type="InterPro" id="IPR048279">
    <property type="entry name" value="MdtK-like"/>
</dbReference>
<evidence type="ECO:0000256" key="8">
    <source>
        <dbReference type="ARBA" id="ARBA00023136"/>
    </source>
</evidence>
<sequence length="474" mass="51597">MTSTLNQNKPPLPGRYFKELRELVFLGGPILGAQLSATGMSFVDTSMAGQYSAQDLAAVALGSSIWMPVYLLVRGIMMATTPTVAQLFGAGKVDRIATPVRQAYWIAVLFSILAIAFLLNAGPLLDFLQIEPEVSAITRDYLAALAWGIPAIFLYQVMACYCEARSMTKPGMLFSFAALLLNIPVNYVLIYGRFGFPELGSVGCGYATAICFWLMTVLMFFYTRFDERHKDADLYGRWEWPSLSVMKAHLKLGVPMGLAIFFEASIFSAVALVIGQLGAVTVAGHQVALNFTSLCFMLPMSVSMGITIRVGQALGAEQFEQARFISFAGIATTLVTACFSASVMWFLPDVVTSIYTNDLAVKVLAAELLLFAAMFQFVDGVQVASNGALRGYKDTRVPMVMILIACWGIALPFGYILGLTDWLVDPMGPHGLWVGLVTALTLAATFLALRLNAISKRYINDRPDMTGQTVAMAH</sequence>
<feature type="transmembrane region" description="Helical" evidence="10">
    <location>
        <begin position="430"/>
        <end position="449"/>
    </location>
</feature>
<evidence type="ECO:0000256" key="5">
    <source>
        <dbReference type="ARBA" id="ARBA00022692"/>
    </source>
</evidence>
<evidence type="ECO:0000313" key="12">
    <source>
        <dbReference type="Proteomes" id="UP001549366"/>
    </source>
</evidence>
<feature type="transmembrane region" description="Helical" evidence="10">
    <location>
        <begin position="55"/>
        <end position="73"/>
    </location>
</feature>
<feature type="transmembrane region" description="Helical" evidence="10">
    <location>
        <begin position="252"/>
        <end position="275"/>
    </location>
</feature>
<dbReference type="InterPro" id="IPR002528">
    <property type="entry name" value="MATE_fam"/>
</dbReference>
<evidence type="ECO:0000256" key="6">
    <source>
        <dbReference type="ARBA" id="ARBA00022989"/>
    </source>
</evidence>
<feature type="transmembrane region" description="Helical" evidence="10">
    <location>
        <begin position="287"/>
        <end position="310"/>
    </location>
</feature>
<reference evidence="11 12" key="1">
    <citation type="submission" date="2024-06" db="EMBL/GenBank/DDBJ databases">
        <title>Genomic Encyclopedia of Type Strains, Phase V (KMG-V): Genome sequencing to study the core and pangenomes of soil and plant-associated prokaryotes.</title>
        <authorList>
            <person name="Whitman W."/>
        </authorList>
    </citation>
    <scope>NUCLEOTIDE SEQUENCE [LARGE SCALE GENOMIC DNA]</scope>
    <source>
        <strain evidence="11 12">NE40</strain>
    </source>
</reference>
<organism evidence="11 12">
    <name type="scientific">Endozoicomonas lisbonensis</name>
    <dbReference type="NCBI Taxonomy" id="3120522"/>
    <lineage>
        <taxon>Bacteria</taxon>
        <taxon>Pseudomonadati</taxon>
        <taxon>Pseudomonadota</taxon>
        <taxon>Gammaproteobacteria</taxon>
        <taxon>Oceanospirillales</taxon>
        <taxon>Endozoicomonadaceae</taxon>
        <taxon>Endozoicomonas</taxon>
    </lineage>
</organism>
<dbReference type="NCBIfam" id="TIGR00797">
    <property type="entry name" value="matE"/>
    <property type="match status" value="1"/>
</dbReference>
<keyword evidence="3" id="KW-0050">Antiport</keyword>
<proteinExistence type="predicted"/>
<feature type="transmembrane region" description="Helical" evidence="10">
    <location>
        <begin position="103"/>
        <end position="121"/>
    </location>
</feature>
<keyword evidence="4" id="KW-1003">Cell membrane</keyword>
<gene>
    <name evidence="11" type="ORF">V5J35_002048</name>
</gene>
<feature type="transmembrane region" description="Helical" evidence="10">
    <location>
        <begin position="141"/>
        <end position="161"/>
    </location>
</feature>
<comment type="subcellular location">
    <subcellularLocation>
        <location evidence="1">Cell inner membrane</location>
        <topology evidence="1">Multi-pass membrane protein</topology>
    </subcellularLocation>
</comment>
<dbReference type="Pfam" id="PF01554">
    <property type="entry name" value="MatE"/>
    <property type="match status" value="2"/>
</dbReference>
<keyword evidence="6 10" id="KW-1133">Transmembrane helix</keyword>
<feature type="transmembrane region" description="Helical" evidence="10">
    <location>
        <begin position="359"/>
        <end position="378"/>
    </location>
</feature>
<dbReference type="InterPro" id="IPR050222">
    <property type="entry name" value="MATE_MdtK"/>
</dbReference>